<organism evidence="2">
    <name type="scientific">Panicum hallii</name>
    <dbReference type="NCBI Taxonomy" id="206008"/>
    <lineage>
        <taxon>Eukaryota</taxon>
        <taxon>Viridiplantae</taxon>
        <taxon>Streptophyta</taxon>
        <taxon>Embryophyta</taxon>
        <taxon>Tracheophyta</taxon>
        <taxon>Spermatophyta</taxon>
        <taxon>Magnoliopsida</taxon>
        <taxon>Liliopsida</taxon>
        <taxon>Poales</taxon>
        <taxon>Poaceae</taxon>
        <taxon>PACMAD clade</taxon>
        <taxon>Panicoideae</taxon>
        <taxon>Panicodae</taxon>
        <taxon>Paniceae</taxon>
        <taxon>Panicinae</taxon>
        <taxon>Panicum</taxon>
        <taxon>Panicum sect. Panicum</taxon>
    </lineage>
</organism>
<feature type="compositionally biased region" description="Low complexity" evidence="1">
    <location>
        <begin position="288"/>
        <end position="309"/>
    </location>
</feature>
<gene>
    <name evidence="2" type="ORF">PAHAL_1G008800</name>
</gene>
<feature type="compositionally biased region" description="Basic and acidic residues" evidence="1">
    <location>
        <begin position="277"/>
        <end position="287"/>
    </location>
</feature>
<evidence type="ECO:0000313" key="2">
    <source>
        <dbReference type="EMBL" id="PVH65499.1"/>
    </source>
</evidence>
<name>A0A2T8KTK8_9POAL</name>
<feature type="region of interest" description="Disordered" evidence="1">
    <location>
        <begin position="254"/>
        <end position="309"/>
    </location>
</feature>
<evidence type="ECO:0000256" key="1">
    <source>
        <dbReference type="SAM" id="MobiDB-lite"/>
    </source>
</evidence>
<dbReference type="EMBL" id="CM008046">
    <property type="protein sequence ID" value="PVH65499.1"/>
    <property type="molecule type" value="Genomic_DNA"/>
</dbReference>
<accession>A0A2T8KTK8</accession>
<dbReference type="Proteomes" id="UP000243499">
    <property type="component" value="Chromosome 1"/>
</dbReference>
<protein>
    <submittedName>
        <fullName evidence="2">Uncharacterized protein</fullName>
    </submittedName>
</protein>
<dbReference type="AlphaFoldDB" id="A0A2T8KTK8"/>
<sequence length="309" mass="35193">MAAPSNVFWDPEGHLHTNALHWKGFPRLLWESLQSFHYTEPPQYDAVEHLEEGIHRAHVRMTIPQHPFRSQWQPIEISMIGYRIVDTIEAAALEAIYAFCNQHPGEVAGQPIGLFATTDPGESEWNLRKIPESHRLEGSPEEALQGMMRFVNVQYHYHLLLRRELGQVIHVARSHYREADRQNTQVDQLRALVTQKDEIIAARDETIHHREDQINESDHIITQRDTVIEFLQAQIHDLILAVDDAQAQIEELQQPPIPSVAPAVPEAEEEDPEEIEGVSKIDSEHGDPVISPHHSSSGSQSSVGNFDDF</sequence>
<reference evidence="2" key="1">
    <citation type="submission" date="2018-04" db="EMBL/GenBank/DDBJ databases">
        <title>WGS assembly of Panicum hallii.</title>
        <authorList>
            <person name="Lovell J."/>
            <person name="Jenkins J."/>
            <person name="Lowry D."/>
            <person name="Mamidi S."/>
            <person name="Sreedasyam A."/>
            <person name="Weng X."/>
            <person name="Barry K."/>
            <person name="Bonette J."/>
            <person name="Campitelli B."/>
            <person name="Daum C."/>
            <person name="Gordon S."/>
            <person name="Gould B."/>
            <person name="Lipzen A."/>
            <person name="Macqueen A."/>
            <person name="Palacio-Mejia J."/>
            <person name="Plott C."/>
            <person name="Shakirov E."/>
            <person name="Shu S."/>
            <person name="Yoshinaga Y."/>
            <person name="Zane M."/>
            <person name="Rokhsar D."/>
            <person name="Grimwood J."/>
            <person name="Schmutz J."/>
            <person name="Juenger T."/>
        </authorList>
    </citation>
    <scope>NUCLEOTIDE SEQUENCE [LARGE SCALE GENOMIC DNA]</scope>
    <source>
        <strain evidence="2">FIL2</strain>
    </source>
</reference>
<feature type="compositionally biased region" description="Acidic residues" evidence="1">
    <location>
        <begin position="266"/>
        <end position="276"/>
    </location>
</feature>
<proteinExistence type="predicted"/>
<dbReference type="Gramene" id="PVH65499">
    <property type="protein sequence ID" value="PVH65499"/>
    <property type="gene ID" value="PAHAL_1G008800"/>
</dbReference>